<dbReference type="AlphaFoldDB" id="A0A2D0JJU0"/>
<dbReference type="InterPro" id="IPR021686">
    <property type="entry name" value="DUF3268"/>
</dbReference>
<evidence type="ECO:0000313" key="1">
    <source>
        <dbReference type="EMBL" id="PHM46552.1"/>
    </source>
</evidence>
<proteinExistence type="predicted"/>
<gene>
    <name evidence="1" type="ORF">Xmir_04117</name>
</gene>
<dbReference type="EMBL" id="NITZ01000038">
    <property type="protein sequence ID" value="PHM46552.1"/>
    <property type="molecule type" value="Genomic_DNA"/>
</dbReference>
<dbReference type="Pfam" id="PF11672">
    <property type="entry name" value="DUF3268"/>
    <property type="match status" value="1"/>
</dbReference>
<protein>
    <submittedName>
        <fullName evidence="1">Uncharacterized protein</fullName>
    </submittedName>
</protein>
<reference evidence="1 2" key="1">
    <citation type="journal article" date="2017" name="Nat. Microbiol.">
        <title>Natural product diversity associated with the nematode symbionts Photorhabdus and Xenorhabdus.</title>
        <authorList>
            <person name="Tobias N.J."/>
            <person name="Wolff H."/>
            <person name="Djahanschiri B."/>
            <person name="Grundmann F."/>
            <person name="Kronenwerth M."/>
            <person name="Shi Y.M."/>
            <person name="Simonyi S."/>
            <person name="Grun P."/>
            <person name="Shapiro-Ilan D."/>
            <person name="Pidot S.J."/>
            <person name="Stinear T.P."/>
            <person name="Ebersberger I."/>
            <person name="Bode H.B."/>
        </authorList>
    </citation>
    <scope>NUCLEOTIDE SEQUENCE [LARGE SCALE GENOMIC DNA]</scope>
    <source>
        <strain evidence="1 2">DSM 17902</strain>
    </source>
</reference>
<keyword evidence="2" id="KW-1185">Reference proteome</keyword>
<organism evidence="1 2">
    <name type="scientific">Xenorhabdus miraniensis</name>
    <dbReference type="NCBI Taxonomy" id="351674"/>
    <lineage>
        <taxon>Bacteria</taxon>
        <taxon>Pseudomonadati</taxon>
        <taxon>Pseudomonadota</taxon>
        <taxon>Gammaproteobacteria</taxon>
        <taxon>Enterobacterales</taxon>
        <taxon>Morganellaceae</taxon>
        <taxon>Xenorhabdus</taxon>
    </lineage>
</organism>
<accession>A0A2D0JJU0</accession>
<dbReference type="Proteomes" id="UP000221980">
    <property type="component" value="Unassembled WGS sequence"/>
</dbReference>
<comment type="caution">
    <text evidence="1">The sequence shown here is derived from an EMBL/GenBank/DDBJ whole genome shotgun (WGS) entry which is preliminary data.</text>
</comment>
<sequence length="177" mass="20536">MERGISTDIAITIVWPPVRKTCKYALGGIHEGGCYMFTPWNPSPRAIQRVNDPYPIPTHCRYCGRHVMIAHHLNVFKRIHDNSRWPWLYHCWTCGARVNIHPGTDIPMGSLADKPTRRARASAHRYFDDVVRSRNLDRTDAYRWLASQLGISFNECHFGWFDTDMCNRAASICRSFK</sequence>
<name>A0A2D0JJU0_9GAMM</name>
<evidence type="ECO:0000313" key="2">
    <source>
        <dbReference type="Proteomes" id="UP000221980"/>
    </source>
</evidence>